<accession>A0ABS6IN24</accession>
<feature type="domain" description="HNH nuclease" evidence="1">
    <location>
        <begin position="216"/>
        <end position="269"/>
    </location>
</feature>
<keyword evidence="2" id="KW-0540">Nuclease</keyword>
<evidence type="ECO:0000259" key="1">
    <source>
        <dbReference type="Pfam" id="PF13391"/>
    </source>
</evidence>
<dbReference type="GO" id="GO:0004519">
    <property type="term" value="F:endonuclease activity"/>
    <property type="evidence" value="ECO:0007669"/>
    <property type="project" value="UniProtKB-KW"/>
</dbReference>
<evidence type="ECO:0000313" key="2">
    <source>
        <dbReference type="EMBL" id="MBU8874590.1"/>
    </source>
</evidence>
<dbReference type="EMBL" id="JAHOPB010000001">
    <property type="protein sequence ID" value="MBU8874590.1"/>
    <property type="molecule type" value="Genomic_DNA"/>
</dbReference>
<reference evidence="2 3" key="1">
    <citation type="submission" date="2021-06" db="EMBL/GenBank/DDBJ databases">
        <authorList>
            <person name="Lee D.H."/>
        </authorList>
    </citation>
    <scope>NUCLEOTIDE SEQUENCE [LARGE SCALE GENOMIC DNA]</scope>
    <source>
        <strain evidence="2 3">MMS21-HV4-11</strain>
    </source>
</reference>
<sequence length="330" mass="37775">MRQFWWVNHKQTFNQEIEHQYLWSPKTSKNGVRNRFYDNMRAANPGDIVLSYANQLIRYVGRVADFAFTAPKPSEFGSTGSYWSNEGWLLPVFWTRLDSPIRPRDLLHLIGPLLPEKYSPIRPATGKGNQGVYLAAISREIYDVVRAYTHIDDVRLESGGANRLTFQNVAEELDDRIEADIRSNLTLGDTIRNATIQARRGQGTFRSNVQKVEKACRLTGITNPALLIASHIRPWRSCETPEQRLDGANGLLLTPDADLLFDRGFISFEDSGEVRVSPRFDQNDLRRLGLGEHAWKQLGFSEAPMPWLAQGFSDNQRSYLNYHRTQVYIT</sequence>
<dbReference type="Pfam" id="PF13391">
    <property type="entry name" value="HNH_2"/>
    <property type="match status" value="1"/>
</dbReference>
<dbReference type="InterPro" id="IPR003615">
    <property type="entry name" value="HNH_nuc"/>
</dbReference>
<dbReference type="RefSeq" id="WP_216960399.1">
    <property type="nucleotide sequence ID" value="NZ_JAHOPB010000001.1"/>
</dbReference>
<proteinExistence type="predicted"/>
<keyword evidence="2" id="KW-0378">Hydrolase</keyword>
<keyword evidence="3" id="KW-1185">Reference proteome</keyword>
<dbReference type="Proteomes" id="UP000727907">
    <property type="component" value="Unassembled WGS sequence"/>
</dbReference>
<evidence type="ECO:0000313" key="3">
    <source>
        <dbReference type="Proteomes" id="UP000727907"/>
    </source>
</evidence>
<organism evidence="2 3">
    <name type="scientific">Reyranella humidisoli</name>
    <dbReference type="NCBI Taxonomy" id="2849149"/>
    <lineage>
        <taxon>Bacteria</taxon>
        <taxon>Pseudomonadati</taxon>
        <taxon>Pseudomonadota</taxon>
        <taxon>Alphaproteobacteria</taxon>
        <taxon>Hyphomicrobiales</taxon>
        <taxon>Reyranellaceae</taxon>
        <taxon>Reyranella</taxon>
    </lineage>
</organism>
<name>A0ABS6IN24_9HYPH</name>
<keyword evidence="2" id="KW-0255">Endonuclease</keyword>
<comment type="caution">
    <text evidence="2">The sequence shown here is derived from an EMBL/GenBank/DDBJ whole genome shotgun (WGS) entry which is preliminary data.</text>
</comment>
<protein>
    <submittedName>
        <fullName evidence="2">HNH endonuclease</fullName>
    </submittedName>
</protein>
<gene>
    <name evidence="2" type="ORF">KQ910_12520</name>
</gene>